<evidence type="ECO:0000313" key="2">
    <source>
        <dbReference type="Proteomes" id="UP000198752"/>
    </source>
</evidence>
<dbReference type="GO" id="GO:0008408">
    <property type="term" value="F:3'-5' exonuclease activity"/>
    <property type="evidence" value="ECO:0007669"/>
    <property type="project" value="InterPro"/>
</dbReference>
<name>A0A1I2UQB1_9BACL</name>
<dbReference type="GO" id="GO:0006261">
    <property type="term" value="P:DNA-templated DNA replication"/>
    <property type="evidence" value="ECO:0007669"/>
    <property type="project" value="TreeGrafter"/>
</dbReference>
<dbReference type="Proteomes" id="UP000198752">
    <property type="component" value="Unassembled WGS sequence"/>
</dbReference>
<proteinExistence type="predicted"/>
<dbReference type="NCBIfam" id="TIGR00678">
    <property type="entry name" value="holB"/>
    <property type="match status" value="1"/>
</dbReference>
<dbReference type="PANTHER" id="PTHR11669:SF8">
    <property type="entry name" value="DNA POLYMERASE III SUBUNIT DELTA"/>
    <property type="match status" value="1"/>
</dbReference>
<protein>
    <submittedName>
        <fullName evidence="1">DNA polymerase-3 subunit delta</fullName>
    </submittedName>
</protein>
<sequence length="332" mass="38116">MDWRELSKQQQTVAKVLRHAITRKELAHAYLLEGPKGTGKHQTAMLVTQTLFCESPTEQGPCMECRNCRRIGSGNHPDVIWVAPEEGAASIKKEQIAYLMKEFAYRGVESGRKVFIIEQAEKMTAQAENSLLKFIEEPHPGTLAFLVTEHIHQLLDTIISRCQVLTFVPLSDRALEERMTQDGLPRQLLKPAAALTHDYEEASRLCKEEWFAEARSQVLQLMQRLYKSLESALPYIYEKFTPNFDNTQKMAVGLDLMLFWYRDLLSLHLNRQEEIVYEDQMDALKEQMLSRSSDQTIRAMSLILDARRQLDAHVNGVSVMERLVIRLGGSHK</sequence>
<dbReference type="InterPro" id="IPR004622">
    <property type="entry name" value="DNA_pol_HolB"/>
</dbReference>
<dbReference type="Pfam" id="PF13177">
    <property type="entry name" value="DNA_pol3_delta2"/>
    <property type="match status" value="1"/>
</dbReference>
<dbReference type="OrthoDB" id="9810148at2"/>
<dbReference type="PANTHER" id="PTHR11669">
    <property type="entry name" value="REPLICATION FACTOR C / DNA POLYMERASE III GAMMA-TAU SUBUNIT"/>
    <property type="match status" value="1"/>
</dbReference>
<organism evidence="1 2">
    <name type="scientific">Sporolactobacillus nakayamae</name>
    <dbReference type="NCBI Taxonomy" id="269670"/>
    <lineage>
        <taxon>Bacteria</taxon>
        <taxon>Bacillati</taxon>
        <taxon>Bacillota</taxon>
        <taxon>Bacilli</taxon>
        <taxon>Bacillales</taxon>
        <taxon>Sporolactobacillaceae</taxon>
        <taxon>Sporolactobacillus</taxon>
    </lineage>
</organism>
<keyword evidence="2" id="KW-1185">Reference proteome</keyword>
<dbReference type="InterPro" id="IPR027417">
    <property type="entry name" value="P-loop_NTPase"/>
</dbReference>
<dbReference type="EMBL" id="FOOY01000021">
    <property type="protein sequence ID" value="SFG76981.1"/>
    <property type="molecule type" value="Genomic_DNA"/>
</dbReference>
<dbReference type="STRING" id="269670.SAMN02982927_02711"/>
<dbReference type="NCBIfam" id="NF005972">
    <property type="entry name" value="PRK08058.1"/>
    <property type="match status" value="1"/>
</dbReference>
<dbReference type="RefSeq" id="WP_093673841.1">
    <property type="nucleotide sequence ID" value="NZ_FOOY01000021.1"/>
</dbReference>
<dbReference type="GO" id="GO:0003887">
    <property type="term" value="F:DNA-directed DNA polymerase activity"/>
    <property type="evidence" value="ECO:0007669"/>
    <property type="project" value="InterPro"/>
</dbReference>
<dbReference type="FunFam" id="3.40.50.300:FF:001255">
    <property type="entry name" value="DNA polymerase III subunit delta"/>
    <property type="match status" value="1"/>
</dbReference>
<accession>A0A1I2UQB1</accession>
<dbReference type="SUPFAM" id="SSF52540">
    <property type="entry name" value="P-loop containing nucleoside triphosphate hydrolases"/>
    <property type="match status" value="1"/>
</dbReference>
<dbReference type="AlphaFoldDB" id="A0A1I2UQB1"/>
<gene>
    <name evidence="1" type="ORF">SAMN02982927_02711</name>
</gene>
<evidence type="ECO:0000313" key="1">
    <source>
        <dbReference type="EMBL" id="SFG76981.1"/>
    </source>
</evidence>
<dbReference type="Gene3D" id="3.40.50.300">
    <property type="entry name" value="P-loop containing nucleotide triphosphate hydrolases"/>
    <property type="match status" value="1"/>
</dbReference>
<dbReference type="InterPro" id="IPR050238">
    <property type="entry name" value="DNA_Rep/Repair_Clamp_Loader"/>
</dbReference>
<reference evidence="2" key="1">
    <citation type="submission" date="2016-10" db="EMBL/GenBank/DDBJ databases">
        <authorList>
            <person name="Varghese N."/>
            <person name="Submissions S."/>
        </authorList>
    </citation>
    <scope>NUCLEOTIDE SEQUENCE [LARGE SCALE GENOMIC DNA]</scope>
    <source>
        <strain evidence="2">ATCC 700379</strain>
    </source>
</reference>